<reference evidence="2" key="1">
    <citation type="journal article" date="2024" name="Proc. Natl. Acad. Sci. U.S.A.">
        <title>Extraordinary preservation of gene collinearity over three hundred million years revealed in homosporous lycophytes.</title>
        <authorList>
            <person name="Li C."/>
            <person name="Wickell D."/>
            <person name="Kuo L.Y."/>
            <person name="Chen X."/>
            <person name="Nie B."/>
            <person name="Liao X."/>
            <person name="Peng D."/>
            <person name="Ji J."/>
            <person name="Jenkins J."/>
            <person name="Williams M."/>
            <person name="Shu S."/>
            <person name="Plott C."/>
            <person name="Barry K."/>
            <person name="Rajasekar S."/>
            <person name="Grimwood J."/>
            <person name="Han X."/>
            <person name="Sun S."/>
            <person name="Hou Z."/>
            <person name="He W."/>
            <person name="Dai G."/>
            <person name="Sun C."/>
            <person name="Schmutz J."/>
            <person name="Leebens-Mack J.H."/>
            <person name="Li F.W."/>
            <person name="Wang L."/>
        </authorList>
    </citation>
    <scope>NUCLEOTIDE SEQUENCE [LARGE SCALE GENOMIC DNA]</scope>
    <source>
        <strain evidence="2">cv. PW_Plant_1</strain>
    </source>
</reference>
<accession>A0ACC2BXV8</accession>
<gene>
    <name evidence="1" type="ORF">O6H91_13G098800</name>
</gene>
<protein>
    <submittedName>
        <fullName evidence="1">Uncharacterized protein</fullName>
    </submittedName>
</protein>
<dbReference type="Proteomes" id="UP001162992">
    <property type="component" value="Chromosome 13"/>
</dbReference>
<dbReference type="EMBL" id="CM055104">
    <property type="protein sequence ID" value="KAJ7534545.1"/>
    <property type="molecule type" value="Genomic_DNA"/>
</dbReference>
<evidence type="ECO:0000313" key="2">
    <source>
        <dbReference type="Proteomes" id="UP001162992"/>
    </source>
</evidence>
<keyword evidence="2" id="KW-1185">Reference proteome</keyword>
<sequence>MFFLFICVQIRKVKCAKRAPGLCSKCGGQLSNSRIKRECSFCFIPLCCCSYHDILYTSCGAQIS</sequence>
<evidence type="ECO:0000313" key="1">
    <source>
        <dbReference type="EMBL" id="KAJ7534545.1"/>
    </source>
</evidence>
<name>A0ACC2BXV8_DIPCM</name>
<proteinExistence type="predicted"/>
<comment type="caution">
    <text evidence="1">The sequence shown here is derived from an EMBL/GenBank/DDBJ whole genome shotgun (WGS) entry which is preliminary data.</text>
</comment>
<organism evidence="1 2">
    <name type="scientific">Diphasiastrum complanatum</name>
    <name type="common">Issler's clubmoss</name>
    <name type="synonym">Lycopodium complanatum</name>
    <dbReference type="NCBI Taxonomy" id="34168"/>
    <lineage>
        <taxon>Eukaryota</taxon>
        <taxon>Viridiplantae</taxon>
        <taxon>Streptophyta</taxon>
        <taxon>Embryophyta</taxon>
        <taxon>Tracheophyta</taxon>
        <taxon>Lycopodiopsida</taxon>
        <taxon>Lycopodiales</taxon>
        <taxon>Lycopodiaceae</taxon>
        <taxon>Lycopodioideae</taxon>
        <taxon>Diphasiastrum</taxon>
    </lineage>
</organism>